<dbReference type="EMBL" id="CP101637">
    <property type="protein sequence ID" value="WMT81001.1"/>
    <property type="molecule type" value="Genomic_DNA"/>
</dbReference>
<proteinExistence type="predicted"/>
<evidence type="ECO:0000313" key="1">
    <source>
        <dbReference type="EMBL" id="WMT81001.1"/>
    </source>
</evidence>
<keyword evidence="2" id="KW-1185">Reference proteome</keyword>
<name>A0ABY9Q080_9FIRM</name>
<evidence type="ECO:0000313" key="2">
    <source>
        <dbReference type="Proteomes" id="UP001235030"/>
    </source>
</evidence>
<dbReference type="RefSeq" id="WP_228103194.1">
    <property type="nucleotide sequence ID" value="NZ_CP101637.1"/>
</dbReference>
<dbReference type="PROSITE" id="PS51257">
    <property type="entry name" value="PROKAR_LIPOPROTEIN"/>
    <property type="match status" value="1"/>
</dbReference>
<sequence length="187" mass="21750">MKNKILFLIFLVFIISLVGCKKSTDSWYGKMDNIKYTNEKFGFSMETPKDWTAQEDIDEANFDNDGNTNLENLDECCILSMAAPSSNEAVKVNEKTLILEGLNIRAVKTKKSLEEYANDIYKTELECKIENEVYDKVIGDKRVKVIENDYQIYYITESEDRTLVFYSCYSDKSKDKVLKSFESLKFY</sequence>
<organism evidence="1 2">
    <name type="scientific">Terrisporobacter mayombei</name>
    <dbReference type="NCBI Taxonomy" id="1541"/>
    <lineage>
        <taxon>Bacteria</taxon>
        <taxon>Bacillati</taxon>
        <taxon>Bacillota</taxon>
        <taxon>Clostridia</taxon>
        <taxon>Peptostreptococcales</taxon>
        <taxon>Peptostreptococcaceae</taxon>
        <taxon>Terrisporobacter</taxon>
    </lineage>
</organism>
<dbReference type="Proteomes" id="UP001235030">
    <property type="component" value="Chromosome"/>
</dbReference>
<gene>
    <name evidence="1" type="ORF">TEMA_13310</name>
</gene>
<reference evidence="1 2" key="1">
    <citation type="submission" date="2022-07" db="EMBL/GenBank/DDBJ databases">
        <title>Genome sequence of Terrisporobacter mayombei DSM6539.</title>
        <authorList>
            <person name="Boeer T."/>
            <person name="Bengelsdorf F.R."/>
            <person name="Daniel R."/>
            <person name="Poehlein A."/>
        </authorList>
    </citation>
    <scope>NUCLEOTIDE SEQUENCE [LARGE SCALE GENOMIC DNA]</scope>
    <source>
        <strain evidence="1 2">DSM 6539</strain>
    </source>
</reference>
<accession>A0ABY9Q080</accession>
<evidence type="ECO:0008006" key="3">
    <source>
        <dbReference type="Google" id="ProtNLM"/>
    </source>
</evidence>
<protein>
    <recommendedName>
        <fullName evidence="3">PsbP C-terminal domain-containing protein</fullName>
    </recommendedName>
</protein>